<reference evidence="1" key="2">
    <citation type="journal article" date="2021" name="Viruses">
        <title>Illuminating the Plant Rhabdovirus Landscape through Metatranscriptomics Data.</title>
        <authorList>
            <person name="Bejerman N."/>
            <person name="Dietzgen R.G."/>
            <person name="Debat H."/>
        </authorList>
    </citation>
    <scope>NUCLEOTIDE SEQUENCE</scope>
</reference>
<reference evidence="1" key="1">
    <citation type="journal article" date="2021" name="J. Anim. Genet.">
        <title>Illuminating the plant rhabdovirus landscape through metatranscriptomics data.</title>
        <authorList>
            <person name="Bejerman N."/>
            <person name="Dietzgen R.G."/>
            <person name="Debat H."/>
        </authorList>
    </citation>
    <scope>NUCLEOTIDE SEQUENCE</scope>
</reference>
<evidence type="ECO:0000313" key="1">
    <source>
        <dbReference type="EMBL" id="DAF42396.1"/>
    </source>
</evidence>
<organism evidence="1">
    <name type="scientific">Viola verecunda virus 1</name>
    <dbReference type="NCBI Taxonomy" id="2793744"/>
    <lineage>
        <taxon>Viruses</taxon>
        <taxon>Riboviria</taxon>
        <taxon>Orthornavirae</taxon>
        <taxon>Negarnaviricota</taxon>
        <taxon>Haploviricotina</taxon>
        <taxon>Monjiviricetes</taxon>
        <taxon>Mononegavirales</taxon>
        <taxon>Rhabdoviridae</taxon>
    </lineage>
</organism>
<name>A0A8D9UIQ3_9RHAB</name>
<dbReference type="EMBL" id="BK014330">
    <property type="protein sequence ID" value="DAF42396.1"/>
    <property type="molecule type" value="Viral_cRNA"/>
</dbReference>
<sequence length="323" mass="36593">MDPNNIQEIAEFHDNNSLVLAPPSRVDKFKLKGQTTKIAHATLNVRDVVCKGKFGPNLLRRWGNSTHHSVCVKEIKIDWIPHVELNHVAFMNVKVHNAFTTDQRSRKQDVFLESLLPIHVHWTIAISSPRWINVEKYLCHSPWSYTITARNMPQEALEKAGEMVLSYVIEKSHINKDSTWSAPVIIMDPVPFPYMVPFYKYRSPGGLYESNMQVIKGVIQGMRSSLMKIGINHTITDDTIWALANTINSAMQHQMILMENKKGSSEKGARETIEKMIILLSADKSPGYPIYDHIRLLAEDALGAIMSREITGLGDELGSSSRY</sequence>
<proteinExistence type="predicted"/>
<accession>A0A8D9UIQ3</accession>
<protein>
    <submittedName>
        <fullName evidence="1">P3</fullName>
    </submittedName>
</protein>